<dbReference type="RefSeq" id="WP_308732258.1">
    <property type="nucleotide sequence ID" value="NZ_JAJEQN010000041.1"/>
</dbReference>
<dbReference type="AlphaFoldDB" id="A0AAE3E5I0"/>
<proteinExistence type="predicted"/>
<feature type="domain" description="ABC transporter substrate-binding protein PnrA-like" evidence="2">
    <location>
        <begin position="293"/>
        <end position="454"/>
    </location>
</feature>
<gene>
    <name evidence="3" type="ORF">LKD48_13360</name>
</gene>
<evidence type="ECO:0000256" key="1">
    <source>
        <dbReference type="ARBA" id="ARBA00022729"/>
    </source>
</evidence>
<dbReference type="Proteomes" id="UP001198200">
    <property type="component" value="Unassembled WGS sequence"/>
</dbReference>
<name>A0AAE3E5I0_9FIRM</name>
<reference evidence="3 4" key="1">
    <citation type="submission" date="2021-10" db="EMBL/GenBank/DDBJ databases">
        <title>Anaerobic single-cell dispensing facilitates the cultivation of human gut bacteria.</title>
        <authorList>
            <person name="Afrizal A."/>
        </authorList>
    </citation>
    <scope>NUCLEOTIDE SEQUENCE [LARGE SCALE GENOMIC DNA]</scope>
    <source>
        <strain evidence="3 4">CLA-AA-H224</strain>
    </source>
</reference>
<keyword evidence="4" id="KW-1185">Reference proteome</keyword>
<dbReference type="Pfam" id="PF02608">
    <property type="entry name" value="Bmp"/>
    <property type="match status" value="1"/>
</dbReference>
<evidence type="ECO:0000259" key="2">
    <source>
        <dbReference type="Pfam" id="PF02608"/>
    </source>
</evidence>
<dbReference type="PANTHER" id="PTHR43208">
    <property type="entry name" value="ABC TRANSPORTER SUBSTRATE-BINDING PROTEIN"/>
    <property type="match status" value="1"/>
</dbReference>
<dbReference type="PANTHER" id="PTHR43208:SF1">
    <property type="entry name" value="ABC TRANSPORTER SUBSTRATE-BINDING PROTEIN"/>
    <property type="match status" value="1"/>
</dbReference>
<dbReference type="Gene3D" id="3.40.50.2300">
    <property type="match status" value="2"/>
</dbReference>
<evidence type="ECO:0000313" key="3">
    <source>
        <dbReference type="EMBL" id="MCC2222603.1"/>
    </source>
</evidence>
<dbReference type="InterPro" id="IPR003760">
    <property type="entry name" value="PnrA-like"/>
</dbReference>
<keyword evidence="1" id="KW-0732">Signal</keyword>
<comment type="caution">
    <text evidence="3">The sequence shown here is derived from an EMBL/GenBank/DDBJ whole genome shotgun (WGS) entry which is preliminary data.</text>
</comment>
<evidence type="ECO:0000313" key="4">
    <source>
        <dbReference type="Proteomes" id="UP001198200"/>
    </source>
</evidence>
<dbReference type="GO" id="GO:0005886">
    <property type="term" value="C:plasma membrane"/>
    <property type="evidence" value="ECO:0007669"/>
    <property type="project" value="InterPro"/>
</dbReference>
<protein>
    <submittedName>
        <fullName evidence="3">BMP family ABC transporter substrate-binding protein</fullName>
    </submittedName>
</protein>
<organism evidence="3 4">
    <name type="scientific">Anthropogastromicrobium aceti</name>
    <dbReference type="NCBI Taxonomy" id="2981768"/>
    <lineage>
        <taxon>Bacteria</taxon>
        <taxon>Bacillati</taxon>
        <taxon>Bacillota</taxon>
        <taxon>Clostridia</taxon>
        <taxon>Lachnospirales</taxon>
        <taxon>Lachnospiraceae</taxon>
        <taxon>Anthropogastromicrobium</taxon>
    </lineage>
</organism>
<dbReference type="EMBL" id="JAJEQN010000041">
    <property type="protein sequence ID" value="MCC2222603.1"/>
    <property type="molecule type" value="Genomic_DNA"/>
</dbReference>
<accession>A0AAE3E5I0</accession>
<dbReference type="InterPro" id="IPR052910">
    <property type="entry name" value="ABC-Purine-Binding"/>
</dbReference>
<sequence>MAREDYQKALKKGERSYARYLSEGKYPYLQVLEELLSHTDVVAEEDLGICSIPSEMIVGTFTAGRRTAFAPNFMPLLDDESEFAAKWQALYNAHLEEGIHDPIKCYEFMNRYYVLEGNKRVSVLKFCDAPSVQGNVTRIIPKRTDEPENRLYFEFLAFYKCSKVNYIVLSKLGSYRTLLEKLGFEVDYKWTDDDRMEVRSLYVRFEKVYKEKGGERPPIPTADAFLMYLELYPCDPHQEEKLPSQIKSELAKMWDEILLQAKGNPSEIKTEPQEAPKKNLFDYLLSPGTKYLKIAFVHDKNPQDSAWIYGHELGRMYLEEQFKGKVETISYNDVSQGAELENTLDDAIEKKCNIIFTTTPQFLEGSIKTAIKNPSVKILNCSVDTNHQCIRTYYARLFEAKFLSGLVAGALCKNGKIGYMADYPICGMIANINAFAIGVKMVNPNATIQLEWTTVRSKQEILEDFKANEVNLVSCLEMIVPNSPSRYFGLVNIEKDEPENLTAVIWNWGALYKKLVETVQNGAWDSAGSDGVALNYWWGMSAGVVDFICSPKVPVKTKQLVEFMQHQIMEGGFSPFSGELYSQEGIVQSDDNRSLTPEEIINMRWLADNVNGSLPHWNKLNEDAKAVVEVQGVDNIEE</sequence>